<protein>
    <submittedName>
        <fullName evidence="2">Uncharacterized protein</fullName>
    </submittedName>
</protein>
<dbReference type="AlphaFoldDB" id="A0A151GGY9"/>
<feature type="compositionally biased region" description="Gly residues" evidence="1">
    <location>
        <begin position="709"/>
        <end position="721"/>
    </location>
</feature>
<feature type="region of interest" description="Disordered" evidence="1">
    <location>
        <begin position="32"/>
        <end position="148"/>
    </location>
</feature>
<keyword evidence="3" id="KW-1185">Reference proteome</keyword>
<dbReference type="GeneID" id="63715998"/>
<reference evidence="2 3" key="1">
    <citation type="journal article" date="2016" name="Sci. Rep.">
        <title>Insights into Adaptations to a Near-Obligate Nematode Endoparasitic Lifestyle from the Finished Genome of Drechmeria coniospora.</title>
        <authorList>
            <person name="Zhang L."/>
            <person name="Zhou Z."/>
            <person name="Guo Q."/>
            <person name="Fokkens L."/>
            <person name="Miskei M."/>
            <person name="Pocsi I."/>
            <person name="Zhang W."/>
            <person name="Chen M."/>
            <person name="Wang L."/>
            <person name="Sun Y."/>
            <person name="Donzelli B.G."/>
            <person name="Gibson D.M."/>
            <person name="Nelson D.R."/>
            <person name="Luo J.G."/>
            <person name="Rep M."/>
            <person name="Liu H."/>
            <person name="Yang S."/>
            <person name="Wang J."/>
            <person name="Krasnoff S.B."/>
            <person name="Xu Y."/>
            <person name="Molnar I."/>
            <person name="Lin M."/>
        </authorList>
    </citation>
    <scope>NUCLEOTIDE SEQUENCE [LARGE SCALE GENOMIC DNA]</scope>
    <source>
        <strain evidence="2 3">ARSEF 6962</strain>
    </source>
</reference>
<accession>A0A151GGY9</accession>
<name>A0A151GGY9_DRECN</name>
<feature type="compositionally biased region" description="Low complexity" evidence="1">
    <location>
        <begin position="441"/>
        <end position="451"/>
    </location>
</feature>
<sequence>MQAPPLDTMRVPVPVMAGVTVREKYLTAQPLLAHGGKPRSTDGPPDVLLPAVIARRPFDPRLPAGSTCDPRRRGGTLAAGRHPRRAARPAPFCGGGDGDDDDDGNDDDDGGGLSRSRASWARERGTRSGVHPSPPPASPPPPAVHLGRPIERVDRPPLLFISPARSSESTDAPRLASVGRLLGLAPADDVLELRPRPAALHRLDLFAHVGRPLKGVGHADQRLLAPRRAGKGEAKRHVRPLHVELGEFVNLDGEALRRGAQRHRDDGRAEDAGDLEGIVGVEDEGVELVLGQRAQQAEVAGDAGQVSGEHVDGRVGLVQAVAQDDVPVARVVLGPALRRRVAGKGEQLLEGRDVVRVPHETRQVLGQVGAEIGEHHHLVVVDVLVALEDVDGVEGQVVDDLGALVAHHLQRRGKGLELVGAVDEARVARHADALPPEARPDAGAGVVAQGLGQDGGRGLVPGVDAGDGGEEVSRVLDGPRHGTDGVAPVRDGDDHVARGEADGRLDADDVVAARRRHDRAVRVGPEGGPGEADGDGDGAARRRAVGVVLLVVGADGLAAGGRPAVGRVEAAHVGPLRHVGLAEDDGAGAAQLGDDGAVARHRRADERVRAGRRVHGVGRGDVVLDEDGHAVEGGAAGRAGAVAVAPVLVEAARDVDGVGVDLDDGAQLVVDLSDARQVGLDEVDARKGAVAEASLQLVQRRVQQRGKGGRGGQGMQGGMQGTGDEERPAEAGGRRHGDGTHESAP</sequence>
<dbReference type="InParanoid" id="A0A151GGY9"/>
<feature type="region of interest" description="Disordered" evidence="1">
    <location>
        <begin position="435"/>
        <end position="500"/>
    </location>
</feature>
<feature type="compositionally biased region" description="Basic and acidic residues" evidence="1">
    <location>
        <begin position="724"/>
        <end position="745"/>
    </location>
</feature>
<evidence type="ECO:0000313" key="3">
    <source>
        <dbReference type="Proteomes" id="UP000076580"/>
    </source>
</evidence>
<proteinExistence type="predicted"/>
<dbReference type="EMBL" id="LAYC01000002">
    <property type="protein sequence ID" value="KYK56355.1"/>
    <property type="molecule type" value="Genomic_DNA"/>
</dbReference>
<organism evidence="2 3">
    <name type="scientific">Drechmeria coniospora</name>
    <name type="common">Nematophagous fungus</name>
    <name type="synonym">Meria coniospora</name>
    <dbReference type="NCBI Taxonomy" id="98403"/>
    <lineage>
        <taxon>Eukaryota</taxon>
        <taxon>Fungi</taxon>
        <taxon>Dikarya</taxon>
        <taxon>Ascomycota</taxon>
        <taxon>Pezizomycotina</taxon>
        <taxon>Sordariomycetes</taxon>
        <taxon>Hypocreomycetidae</taxon>
        <taxon>Hypocreales</taxon>
        <taxon>Ophiocordycipitaceae</taxon>
        <taxon>Drechmeria</taxon>
    </lineage>
</organism>
<gene>
    <name evidence="2" type="ORF">DCS_03355</name>
</gene>
<feature type="region of interest" description="Disordered" evidence="1">
    <location>
        <begin position="702"/>
        <end position="745"/>
    </location>
</feature>
<evidence type="ECO:0000256" key="1">
    <source>
        <dbReference type="SAM" id="MobiDB-lite"/>
    </source>
</evidence>
<feature type="compositionally biased region" description="Basic and acidic residues" evidence="1">
    <location>
        <begin position="471"/>
        <end position="483"/>
    </location>
</feature>
<evidence type="ECO:0000313" key="2">
    <source>
        <dbReference type="EMBL" id="KYK56355.1"/>
    </source>
</evidence>
<comment type="caution">
    <text evidence="2">The sequence shown here is derived from an EMBL/GenBank/DDBJ whole genome shotgun (WGS) entry which is preliminary data.</text>
</comment>
<dbReference type="Proteomes" id="UP000076580">
    <property type="component" value="Chromosome 02"/>
</dbReference>
<feature type="compositionally biased region" description="Basic and acidic residues" evidence="1">
    <location>
        <begin position="490"/>
        <end position="500"/>
    </location>
</feature>
<feature type="compositionally biased region" description="Acidic residues" evidence="1">
    <location>
        <begin position="97"/>
        <end position="110"/>
    </location>
</feature>
<dbReference type="RefSeq" id="XP_040655707.1">
    <property type="nucleotide sequence ID" value="XM_040800674.1"/>
</dbReference>
<feature type="compositionally biased region" description="Pro residues" evidence="1">
    <location>
        <begin position="132"/>
        <end position="143"/>
    </location>
</feature>